<evidence type="ECO:0000313" key="3">
    <source>
        <dbReference type="Proteomes" id="UP000501058"/>
    </source>
</evidence>
<feature type="compositionally biased region" description="Basic and acidic residues" evidence="1">
    <location>
        <begin position="25"/>
        <end position="38"/>
    </location>
</feature>
<evidence type="ECO:0000313" key="2">
    <source>
        <dbReference type="EMBL" id="QIK72953.1"/>
    </source>
</evidence>
<accession>A0A6G7Y834</accession>
<dbReference type="RefSeq" id="WP_166234025.1">
    <property type="nucleotide sequence ID" value="NZ_CP049865.1"/>
</dbReference>
<proteinExistence type="predicted"/>
<dbReference type="EMBL" id="CP049865">
    <property type="protein sequence ID" value="QIK72953.1"/>
    <property type="molecule type" value="Genomic_DNA"/>
</dbReference>
<sequence length="57" mass="6684">MGWWTDLRRRFSRRASTTPPTAAPREADRLEADLDARRHQAQQRARMHQAQDFGSYG</sequence>
<protein>
    <submittedName>
        <fullName evidence="2">Uncharacterized protein</fullName>
    </submittedName>
</protein>
<reference evidence="2 3" key="1">
    <citation type="submission" date="2020-03" db="EMBL/GenBank/DDBJ databases">
        <title>Propioniciclava sp. nov., isolated from Hydrophilus acuminatus.</title>
        <authorList>
            <person name="Hyun D.-W."/>
            <person name="Bae J.-W."/>
        </authorList>
    </citation>
    <scope>NUCLEOTIDE SEQUENCE [LARGE SCALE GENOMIC DNA]</scope>
    <source>
        <strain evidence="2 3">HDW11</strain>
    </source>
</reference>
<dbReference type="Proteomes" id="UP000501058">
    <property type="component" value="Chromosome"/>
</dbReference>
<name>A0A6G7Y834_9ACTN</name>
<keyword evidence="3" id="KW-1185">Reference proteome</keyword>
<organism evidence="2 3">
    <name type="scientific">Propioniciclava coleopterorum</name>
    <dbReference type="NCBI Taxonomy" id="2714937"/>
    <lineage>
        <taxon>Bacteria</taxon>
        <taxon>Bacillati</taxon>
        <taxon>Actinomycetota</taxon>
        <taxon>Actinomycetes</taxon>
        <taxon>Propionibacteriales</taxon>
        <taxon>Propionibacteriaceae</taxon>
        <taxon>Propioniciclava</taxon>
    </lineage>
</organism>
<evidence type="ECO:0000256" key="1">
    <source>
        <dbReference type="SAM" id="MobiDB-lite"/>
    </source>
</evidence>
<dbReference type="KEGG" id="prv:G7070_12600"/>
<feature type="region of interest" description="Disordered" evidence="1">
    <location>
        <begin position="12"/>
        <end position="57"/>
    </location>
</feature>
<dbReference type="AlphaFoldDB" id="A0A6G7Y834"/>
<gene>
    <name evidence="2" type="ORF">G7070_12600</name>
</gene>